<dbReference type="AlphaFoldDB" id="A0AAV5K1Z0"/>
<protein>
    <submittedName>
        <fullName evidence="1">Uncharacterized protein</fullName>
    </submittedName>
</protein>
<gene>
    <name evidence="1" type="ORF">SLEP1_g28102</name>
</gene>
<evidence type="ECO:0000313" key="1">
    <source>
        <dbReference type="EMBL" id="GKV17624.1"/>
    </source>
</evidence>
<comment type="caution">
    <text evidence="1">The sequence shown here is derived from an EMBL/GenBank/DDBJ whole genome shotgun (WGS) entry which is preliminary data.</text>
</comment>
<proteinExistence type="predicted"/>
<keyword evidence="2" id="KW-1185">Reference proteome</keyword>
<evidence type="ECO:0000313" key="2">
    <source>
        <dbReference type="Proteomes" id="UP001054252"/>
    </source>
</evidence>
<sequence length="60" mass="7056">MLEKLVRKLDFSLLFLSKNLIWNPEISPPLLEKPDLPCSALSFRRLLLIMGDFWAFFSFP</sequence>
<organism evidence="1 2">
    <name type="scientific">Rubroshorea leprosula</name>
    <dbReference type="NCBI Taxonomy" id="152421"/>
    <lineage>
        <taxon>Eukaryota</taxon>
        <taxon>Viridiplantae</taxon>
        <taxon>Streptophyta</taxon>
        <taxon>Embryophyta</taxon>
        <taxon>Tracheophyta</taxon>
        <taxon>Spermatophyta</taxon>
        <taxon>Magnoliopsida</taxon>
        <taxon>eudicotyledons</taxon>
        <taxon>Gunneridae</taxon>
        <taxon>Pentapetalae</taxon>
        <taxon>rosids</taxon>
        <taxon>malvids</taxon>
        <taxon>Malvales</taxon>
        <taxon>Dipterocarpaceae</taxon>
        <taxon>Rubroshorea</taxon>
    </lineage>
</organism>
<reference evidence="1 2" key="1">
    <citation type="journal article" date="2021" name="Commun. Biol.">
        <title>The genome of Shorea leprosula (Dipterocarpaceae) highlights the ecological relevance of drought in aseasonal tropical rainforests.</title>
        <authorList>
            <person name="Ng K.K.S."/>
            <person name="Kobayashi M.J."/>
            <person name="Fawcett J.A."/>
            <person name="Hatakeyama M."/>
            <person name="Paape T."/>
            <person name="Ng C.H."/>
            <person name="Ang C.C."/>
            <person name="Tnah L.H."/>
            <person name="Lee C.T."/>
            <person name="Nishiyama T."/>
            <person name="Sese J."/>
            <person name="O'Brien M.J."/>
            <person name="Copetti D."/>
            <person name="Mohd Noor M.I."/>
            <person name="Ong R.C."/>
            <person name="Putra M."/>
            <person name="Sireger I.Z."/>
            <person name="Indrioko S."/>
            <person name="Kosugi Y."/>
            <person name="Izuno A."/>
            <person name="Isagi Y."/>
            <person name="Lee S.L."/>
            <person name="Shimizu K.K."/>
        </authorList>
    </citation>
    <scope>NUCLEOTIDE SEQUENCE [LARGE SCALE GENOMIC DNA]</scope>
    <source>
        <strain evidence="1">214</strain>
    </source>
</reference>
<dbReference type="EMBL" id="BPVZ01000048">
    <property type="protein sequence ID" value="GKV17624.1"/>
    <property type="molecule type" value="Genomic_DNA"/>
</dbReference>
<name>A0AAV5K1Z0_9ROSI</name>
<accession>A0AAV5K1Z0</accession>
<dbReference type="Proteomes" id="UP001054252">
    <property type="component" value="Unassembled WGS sequence"/>
</dbReference>